<name>A0A6A7C9K1_9PEZI</name>
<dbReference type="OrthoDB" id="24630at2759"/>
<dbReference type="Gene3D" id="3.30.700.20">
    <property type="entry name" value="Hypothetical protein ph0010, domain 1"/>
    <property type="match status" value="1"/>
</dbReference>
<dbReference type="InterPro" id="IPR027485">
    <property type="entry name" value="AMMECR1_N"/>
</dbReference>
<dbReference type="Pfam" id="PF01871">
    <property type="entry name" value="AMMECR1"/>
    <property type="match status" value="1"/>
</dbReference>
<feature type="region of interest" description="Disordered" evidence="1">
    <location>
        <begin position="41"/>
        <end position="73"/>
    </location>
</feature>
<sequence length="241" mass="27087">MATTGHCAYVFECLVSNFQGRKPLSLETVLQLWDEWESRSREASSSSSSSGTSLPDGKSLNESLPNGNVSSPSRDGKYPLFVSYNTHPGKVLRGCLGTFEPQRLEPGLKNFALSSALEDPRFSPITARLLPKLSAHVTLLTNFSEPSKDALDWIVGFHGIRISFTYKGRKMGATYLPYVAKDQGWKQEDAIVSLMHKAGWQGKDWQKTWKDGEGKLTTYQGNQVGLSYDDWHQWREWVAHR</sequence>
<evidence type="ECO:0000313" key="3">
    <source>
        <dbReference type="EMBL" id="KAF2864194.1"/>
    </source>
</evidence>
<feature type="compositionally biased region" description="Polar residues" evidence="1">
    <location>
        <begin position="60"/>
        <end position="73"/>
    </location>
</feature>
<feature type="domain" description="AMMECR1" evidence="2">
    <location>
        <begin position="38"/>
        <end position="235"/>
    </location>
</feature>
<evidence type="ECO:0000259" key="2">
    <source>
        <dbReference type="PROSITE" id="PS51112"/>
    </source>
</evidence>
<gene>
    <name evidence="3" type="ORF">K470DRAFT_240355</name>
</gene>
<keyword evidence="4" id="KW-1185">Reference proteome</keyword>
<dbReference type="Proteomes" id="UP000799421">
    <property type="component" value="Unassembled WGS sequence"/>
</dbReference>
<dbReference type="PANTHER" id="PTHR13016:SF0">
    <property type="entry name" value="AMME SYNDROME CANDIDATE GENE 1 PROTEIN"/>
    <property type="match status" value="1"/>
</dbReference>
<dbReference type="PROSITE" id="PS51112">
    <property type="entry name" value="AMMECR1"/>
    <property type="match status" value="1"/>
</dbReference>
<dbReference type="PANTHER" id="PTHR13016">
    <property type="entry name" value="AMMECR1 HOMOLOG"/>
    <property type="match status" value="1"/>
</dbReference>
<dbReference type="NCBIfam" id="TIGR00296">
    <property type="entry name" value="TIGR00296 family protein"/>
    <property type="match status" value="1"/>
</dbReference>
<organism evidence="3 4">
    <name type="scientific">Piedraia hortae CBS 480.64</name>
    <dbReference type="NCBI Taxonomy" id="1314780"/>
    <lineage>
        <taxon>Eukaryota</taxon>
        <taxon>Fungi</taxon>
        <taxon>Dikarya</taxon>
        <taxon>Ascomycota</taxon>
        <taxon>Pezizomycotina</taxon>
        <taxon>Dothideomycetes</taxon>
        <taxon>Dothideomycetidae</taxon>
        <taxon>Capnodiales</taxon>
        <taxon>Piedraiaceae</taxon>
        <taxon>Piedraia</taxon>
    </lineage>
</organism>
<dbReference type="InterPro" id="IPR002733">
    <property type="entry name" value="AMMECR1_domain"/>
</dbReference>
<dbReference type="SUPFAM" id="SSF143447">
    <property type="entry name" value="AMMECR1-like"/>
    <property type="match status" value="1"/>
</dbReference>
<evidence type="ECO:0000313" key="4">
    <source>
        <dbReference type="Proteomes" id="UP000799421"/>
    </source>
</evidence>
<dbReference type="AlphaFoldDB" id="A0A6A7C9K1"/>
<accession>A0A6A7C9K1</accession>
<proteinExistence type="predicted"/>
<dbReference type="InterPro" id="IPR036071">
    <property type="entry name" value="AMMECR1_dom_sf"/>
</dbReference>
<protein>
    <recommendedName>
        <fullName evidence="2">AMMECR1 domain-containing protein</fullName>
    </recommendedName>
</protein>
<dbReference type="InterPro" id="IPR023473">
    <property type="entry name" value="AMMECR1"/>
</dbReference>
<dbReference type="EMBL" id="MU005958">
    <property type="protein sequence ID" value="KAF2864194.1"/>
    <property type="molecule type" value="Genomic_DNA"/>
</dbReference>
<evidence type="ECO:0000256" key="1">
    <source>
        <dbReference type="SAM" id="MobiDB-lite"/>
    </source>
</evidence>
<reference evidence="3" key="1">
    <citation type="journal article" date="2020" name="Stud. Mycol.">
        <title>101 Dothideomycetes genomes: a test case for predicting lifestyles and emergence of pathogens.</title>
        <authorList>
            <person name="Haridas S."/>
            <person name="Albert R."/>
            <person name="Binder M."/>
            <person name="Bloem J."/>
            <person name="Labutti K."/>
            <person name="Salamov A."/>
            <person name="Andreopoulos B."/>
            <person name="Baker S."/>
            <person name="Barry K."/>
            <person name="Bills G."/>
            <person name="Bluhm B."/>
            <person name="Cannon C."/>
            <person name="Castanera R."/>
            <person name="Culley D."/>
            <person name="Daum C."/>
            <person name="Ezra D."/>
            <person name="Gonzalez J."/>
            <person name="Henrissat B."/>
            <person name="Kuo A."/>
            <person name="Liang C."/>
            <person name="Lipzen A."/>
            <person name="Lutzoni F."/>
            <person name="Magnuson J."/>
            <person name="Mondo S."/>
            <person name="Nolan M."/>
            <person name="Ohm R."/>
            <person name="Pangilinan J."/>
            <person name="Park H.-J."/>
            <person name="Ramirez L."/>
            <person name="Alfaro M."/>
            <person name="Sun H."/>
            <person name="Tritt A."/>
            <person name="Yoshinaga Y."/>
            <person name="Zwiers L.-H."/>
            <person name="Turgeon B."/>
            <person name="Goodwin S."/>
            <person name="Spatafora J."/>
            <person name="Crous P."/>
            <person name="Grigoriev I."/>
        </authorList>
    </citation>
    <scope>NUCLEOTIDE SEQUENCE</scope>
    <source>
        <strain evidence="3">CBS 480.64</strain>
    </source>
</reference>